<sequence length="401" mass="44401">MEFLWSLLLLYSFITLLFANCNVQKYYTLQGEETIYPSTSSKCGNASDNCATFISNIPEVFSGQYQDCSSNIFDFITKSLYSIRPDLKMKLEESKFIINAMNNCKNNSISTTSGFLFPGNYTIYLSCSADGTNPSIDGAPNIPPLSGTKQLQSCSLGNGNNILCKEGYCSFFEYSINDTSTASTITGKYYGCPNGLYNSMSDLLEPNSNSGVTSGDLKNLSNSCSTKKSQLLCGSNNKYQYFYFINCNVDGKEVVKDIPDLPPPIVSKGGKTCPYEVSGYFANKTSQNENKTINCSENYCAYVEAKFINLNGTYYGCPSEMNNVLNEINTETKGALNGTINDFLQKCEKKQYKMINIINVVTVYMDCYVGKKPDMSGNSSSATRITILSFTILITYFLSFF</sequence>
<feature type="chain" id="PRO_5015030614" evidence="1">
    <location>
        <begin position="20"/>
        <end position="401"/>
    </location>
</feature>
<dbReference type="WBParaSite" id="SRAE_1000258000.1">
    <property type="protein sequence ID" value="SRAE_1000258000.1"/>
    <property type="gene ID" value="WBGene00259195"/>
</dbReference>
<protein>
    <submittedName>
        <fullName evidence="2 4">Uncharacterized protein</fullName>
    </submittedName>
</protein>
<proteinExistence type="predicted"/>
<dbReference type="RefSeq" id="XP_024503526.1">
    <property type="nucleotide sequence ID" value="XM_024649672.1"/>
</dbReference>
<evidence type="ECO:0000256" key="1">
    <source>
        <dbReference type="SAM" id="SignalP"/>
    </source>
</evidence>
<name>A0A090L9Z9_STRRB</name>
<keyword evidence="3" id="KW-1185">Reference proteome</keyword>
<accession>A0A090L9Z9</accession>
<dbReference type="WormBase" id="SRAE_1000258000">
    <property type="protein sequence ID" value="SRP02857"/>
    <property type="gene ID" value="WBGene00259195"/>
</dbReference>
<evidence type="ECO:0000313" key="5">
    <source>
        <dbReference type="WormBase" id="SRAE_1000258000"/>
    </source>
</evidence>
<dbReference type="GeneID" id="36376690"/>
<evidence type="ECO:0000313" key="3">
    <source>
        <dbReference type="Proteomes" id="UP000035682"/>
    </source>
</evidence>
<dbReference type="EMBL" id="LN609528">
    <property type="protein sequence ID" value="CEF64325.1"/>
    <property type="molecule type" value="Genomic_DNA"/>
</dbReference>
<dbReference type="AlphaFoldDB" id="A0A090L9Z9"/>
<organism evidence="2">
    <name type="scientific">Strongyloides ratti</name>
    <name type="common">Parasitic roundworm</name>
    <dbReference type="NCBI Taxonomy" id="34506"/>
    <lineage>
        <taxon>Eukaryota</taxon>
        <taxon>Metazoa</taxon>
        <taxon>Ecdysozoa</taxon>
        <taxon>Nematoda</taxon>
        <taxon>Chromadorea</taxon>
        <taxon>Rhabditida</taxon>
        <taxon>Tylenchina</taxon>
        <taxon>Panagrolaimomorpha</taxon>
        <taxon>Strongyloidoidea</taxon>
        <taxon>Strongyloididae</taxon>
        <taxon>Strongyloides</taxon>
    </lineage>
</organism>
<evidence type="ECO:0000313" key="4">
    <source>
        <dbReference type="WBParaSite" id="SRAE_1000258000.1"/>
    </source>
</evidence>
<reference evidence="4" key="2">
    <citation type="submission" date="2020-12" db="UniProtKB">
        <authorList>
            <consortium name="WormBaseParasite"/>
        </authorList>
    </citation>
    <scope>IDENTIFICATION</scope>
</reference>
<reference evidence="2 3" key="1">
    <citation type="submission" date="2014-09" db="EMBL/GenBank/DDBJ databases">
        <authorList>
            <person name="Martin A.A."/>
        </authorList>
    </citation>
    <scope>NUCLEOTIDE SEQUENCE</scope>
    <source>
        <strain evidence="3">ED321</strain>
        <strain evidence="2">ED321 Heterogonic</strain>
    </source>
</reference>
<dbReference type="Proteomes" id="UP000035682">
    <property type="component" value="Unplaced"/>
</dbReference>
<gene>
    <name evidence="2 4 5" type="ORF">SRAE_1000258000</name>
</gene>
<dbReference type="CTD" id="36376690"/>
<keyword evidence="1" id="KW-0732">Signal</keyword>
<feature type="signal peptide" evidence="1">
    <location>
        <begin position="1"/>
        <end position="19"/>
    </location>
</feature>
<evidence type="ECO:0000313" key="2">
    <source>
        <dbReference type="EMBL" id="CEF64325.1"/>
    </source>
</evidence>